<reference evidence="2 3" key="1">
    <citation type="journal article" date="2017" name="Mol. Biol. Evol.">
        <title>The 4-celled Tetrabaena socialis nuclear genome reveals the essential components for genetic control of cell number at the origin of multicellularity in the volvocine lineage.</title>
        <authorList>
            <person name="Featherston J."/>
            <person name="Arakaki Y."/>
            <person name="Hanschen E.R."/>
            <person name="Ferris P.J."/>
            <person name="Michod R.E."/>
            <person name="Olson B.J.S.C."/>
            <person name="Nozaki H."/>
            <person name="Durand P.M."/>
        </authorList>
    </citation>
    <scope>NUCLEOTIDE SEQUENCE [LARGE SCALE GENOMIC DNA]</scope>
    <source>
        <strain evidence="2 3">NIES-571</strain>
    </source>
</reference>
<keyword evidence="3" id="KW-1185">Reference proteome</keyword>
<name>A0A2J7ZT47_9CHLO</name>
<feature type="region of interest" description="Disordered" evidence="1">
    <location>
        <begin position="47"/>
        <end position="102"/>
    </location>
</feature>
<dbReference type="AlphaFoldDB" id="A0A2J7ZT47"/>
<accession>A0A2J7ZT47</accession>
<evidence type="ECO:0000256" key="1">
    <source>
        <dbReference type="SAM" id="MobiDB-lite"/>
    </source>
</evidence>
<gene>
    <name evidence="2" type="ORF">TSOC_010499</name>
</gene>
<evidence type="ECO:0000313" key="3">
    <source>
        <dbReference type="Proteomes" id="UP000236333"/>
    </source>
</evidence>
<comment type="caution">
    <text evidence="2">The sequence shown here is derived from an EMBL/GenBank/DDBJ whole genome shotgun (WGS) entry which is preliminary data.</text>
</comment>
<protein>
    <submittedName>
        <fullName evidence="2">Uncharacterized protein</fullName>
    </submittedName>
</protein>
<organism evidence="2 3">
    <name type="scientific">Tetrabaena socialis</name>
    <dbReference type="NCBI Taxonomy" id="47790"/>
    <lineage>
        <taxon>Eukaryota</taxon>
        <taxon>Viridiplantae</taxon>
        <taxon>Chlorophyta</taxon>
        <taxon>core chlorophytes</taxon>
        <taxon>Chlorophyceae</taxon>
        <taxon>CS clade</taxon>
        <taxon>Chlamydomonadales</taxon>
        <taxon>Tetrabaenaceae</taxon>
        <taxon>Tetrabaena</taxon>
    </lineage>
</organism>
<dbReference type="Proteomes" id="UP000236333">
    <property type="component" value="Unassembled WGS sequence"/>
</dbReference>
<evidence type="ECO:0000313" key="2">
    <source>
        <dbReference type="EMBL" id="PNH03446.1"/>
    </source>
</evidence>
<dbReference type="EMBL" id="PGGS01000502">
    <property type="protein sequence ID" value="PNH03446.1"/>
    <property type="molecule type" value="Genomic_DNA"/>
</dbReference>
<proteinExistence type="predicted"/>
<sequence length="102" mass="10735">MAADRRPLGTGGVMRAAAASACVATHRGPLAAEDELDRRLRRLARAGLADMQKAPEYISPNMTGGRLQQPGRSQAASDAASLPSDRALAASPPPHLQSQRHE</sequence>